<reference evidence="1 2" key="1">
    <citation type="submission" date="2014-06" db="EMBL/GenBank/DDBJ databases">
        <title>Evolutionary Origins and Diversification of the Mycorrhizal Mutualists.</title>
        <authorList>
            <consortium name="DOE Joint Genome Institute"/>
            <consortium name="Mycorrhizal Genomics Consortium"/>
            <person name="Kohler A."/>
            <person name="Kuo A."/>
            <person name="Nagy L.G."/>
            <person name="Floudas D."/>
            <person name="Copeland A."/>
            <person name="Barry K.W."/>
            <person name="Cichocki N."/>
            <person name="Veneault-Fourrey C."/>
            <person name="LaButti K."/>
            <person name="Lindquist E.A."/>
            <person name="Lipzen A."/>
            <person name="Lundell T."/>
            <person name="Morin E."/>
            <person name="Murat C."/>
            <person name="Riley R."/>
            <person name="Ohm R."/>
            <person name="Sun H."/>
            <person name="Tunlid A."/>
            <person name="Henrissat B."/>
            <person name="Grigoriev I.V."/>
            <person name="Hibbett D.S."/>
            <person name="Martin F."/>
        </authorList>
    </citation>
    <scope>NUCLEOTIDE SEQUENCE [LARGE SCALE GENOMIC DNA]</scope>
    <source>
        <strain evidence="1 2">SS14</strain>
    </source>
</reference>
<gene>
    <name evidence="1" type="ORF">M422DRAFT_275902</name>
</gene>
<keyword evidence="2" id="KW-1185">Reference proteome</keyword>
<sequence length="168" mass="18836">MVKTAFTGRNNHNDSFANAIALAKGRLAFPCEYGYEPDGSICSRAMFSDTPPVYSFSAIRLSSLHLVCGIYATHTETPSPERTSVYLPLEEFRKNSFKDTYRPDIRLSCLSIIFTHKFIISRQPPRVDSFIHTGGFTGYFTLVAQDPASWPISRRYTAHSPVVDLFAA</sequence>
<organism evidence="1 2">
    <name type="scientific">Sphaerobolus stellatus (strain SS14)</name>
    <dbReference type="NCBI Taxonomy" id="990650"/>
    <lineage>
        <taxon>Eukaryota</taxon>
        <taxon>Fungi</taxon>
        <taxon>Dikarya</taxon>
        <taxon>Basidiomycota</taxon>
        <taxon>Agaricomycotina</taxon>
        <taxon>Agaricomycetes</taxon>
        <taxon>Phallomycetidae</taxon>
        <taxon>Geastrales</taxon>
        <taxon>Sphaerobolaceae</taxon>
        <taxon>Sphaerobolus</taxon>
    </lineage>
</organism>
<name>A0A0C9TNP5_SPHS4</name>
<dbReference type="EMBL" id="KN837654">
    <property type="protein sequence ID" value="KIJ23504.1"/>
    <property type="molecule type" value="Genomic_DNA"/>
</dbReference>
<proteinExistence type="predicted"/>
<dbReference type="Proteomes" id="UP000054279">
    <property type="component" value="Unassembled WGS sequence"/>
</dbReference>
<accession>A0A0C9TNP5</accession>
<evidence type="ECO:0000313" key="1">
    <source>
        <dbReference type="EMBL" id="KIJ23504.1"/>
    </source>
</evidence>
<protein>
    <submittedName>
        <fullName evidence="1">Uncharacterized protein</fullName>
    </submittedName>
</protein>
<evidence type="ECO:0000313" key="2">
    <source>
        <dbReference type="Proteomes" id="UP000054279"/>
    </source>
</evidence>
<dbReference type="AlphaFoldDB" id="A0A0C9TNP5"/>
<dbReference type="HOGENOM" id="CLU_1587547_0_0_1"/>